<proteinExistence type="inferred from homology"/>
<reference evidence="7" key="1">
    <citation type="submission" date="2016-10" db="EMBL/GenBank/DDBJ databases">
        <authorList>
            <person name="Varghese N."/>
            <person name="Submissions S."/>
        </authorList>
    </citation>
    <scope>NUCLEOTIDE SEQUENCE [LARGE SCALE GENOMIC DNA]</scope>
    <source>
        <strain evidence="7">KCTC 32247</strain>
    </source>
</reference>
<dbReference type="PANTHER" id="PTHR30537:SF26">
    <property type="entry name" value="GLYCINE CLEAVAGE SYSTEM TRANSCRIPTIONAL ACTIVATOR"/>
    <property type="match status" value="1"/>
</dbReference>
<sequence length="303" mass="33978">MQRTRIPPMSALIAFEAAARHESFTLAARELSLTESAVSRQVNGLEANLNIRLFVRVKQRVVLTKPGRLYSEQVRAALRKIEQDTLSIAAHGAGEGSLELAVLPTFATEWLIPRLPSFYAKHPGMKVNMGVRTNPFSFEEEHFEAAIHHGKPVWPRATSDFLFGEKMIVIARRELVGNSINEPVDVLKFPLLYCTTRPESWGQWFDAAKIKEDAVPLQSVGFELHSMVIRAAEAGLGVALVPEFFISDSVWASGVVRAHELSIPAVYPYYLVYPSNLRHSGPLDAFREWLLDEAKLFERKLNG</sequence>
<gene>
    <name evidence="6" type="ORF">SAMN05216221_2189</name>
</gene>
<dbReference type="InterPro" id="IPR005119">
    <property type="entry name" value="LysR_subst-bd"/>
</dbReference>
<keyword evidence="4" id="KW-0804">Transcription</keyword>
<dbReference type="InterPro" id="IPR058163">
    <property type="entry name" value="LysR-type_TF_proteobact-type"/>
</dbReference>
<dbReference type="FunFam" id="1.10.10.10:FF:000001">
    <property type="entry name" value="LysR family transcriptional regulator"/>
    <property type="match status" value="1"/>
</dbReference>
<dbReference type="Gene3D" id="3.40.190.10">
    <property type="entry name" value="Periplasmic binding protein-like II"/>
    <property type="match status" value="2"/>
</dbReference>
<keyword evidence="2" id="KW-0805">Transcription regulation</keyword>
<protein>
    <submittedName>
        <fullName evidence="6">Transcriptional regulator, LysR family</fullName>
    </submittedName>
</protein>
<evidence type="ECO:0000256" key="3">
    <source>
        <dbReference type="ARBA" id="ARBA00023125"/>
    </source>
</evidence>
<dbReference type="InterPro" id="IPR036390">
    <property type="entry name" value="WH_DNA-bd_sf"/>
</dbReference>
<dbReference type="STRING" id="1392877.SAMN05216221_2189"/>
<dbReference type="SUPFAM" id="SSF46785">
    <property type="entry name" value="Winged helix' DNA-binding domain"/>
    <property type="match status" value="1"/>
</dbReference>
<evidence type="ECO:0000259" key="5">
    <source>
        <dbReference type="PROSITE" id="PS50931"/>
    </source>
</evidence>
<keyword evidence="3" id="KW-0238">DNA-binding</keyword>
<evidence type="ECO:0000256" key="2">
    <source>
        <dbReference type="ARBA" id="ARBA00023015"/>
    </source>
</evidence>
<dbReference type="OrthoDB" id="5526340at2"/>
<dbReference type="AlphaFoldDB" id="A0A1H1TK86"/>
<dbReference type="EMBL" id="LT629751">
    <property type="protein sequence ID" value="SDS60628.1"/>
    <property type="molecule type" value="Genomic_DNA"/>
</dbReference>
<comment type="similarity">
    <text evidence="1">Belongs to the LysR transcriptional regulatory family.</text>
</comment>
<dbReference type="PRINTS" id="PR00039">
    <property type="entry name" value="HTHLYSR"/>
</dbReference>
<evidence type="ECO:0000313" key="7">
    <source>
        <dbReference type="Proteomes" id="UP000243359"/>
    </source>
</evidence>
<dbReference type="PANTHER" id="PTHR30537">
    <property type="entry name" value="HTH-TYPE TRANSCRIPTIONAL REGULATOR"/>
    <property type="match status" value="1"/>
</dbReference>
<name>A0A1H1TK86_9PSED</name>
<organism evidence="6 7">
    <name type="scientific">Pseudomonas oryzae</name>
    <dbReference type="NCBI Taxonomy" id="1392877"/>
    <lineage>
        <taxon>Bacteria</taxon>
        <taxon>Pseudomonadati</taxon>
        <taxon>Pseudomonadota</taxon>
        <taxon>Gammaproteobacteria</taxon>
        <taxon>Pseudomonadales</taxon>
        <taxon>Pseudomonadaceae</taxon>
        <taxon>Pseudomonas</taxon>
    </lineage>
</organism>
<feature type="domain" description="HTH lysR-type" evidence="5">
    <location>
        <begin position="7"/>
        <end position="64"/>
    </location>
</feature>
<keyword evidence="7" id="KW-1185">Reference proteome</keyword>
<evidence type="ECO:0000256" key="4">
    <source>
        <dbReference type="ARBA" id="ARBA00023163"/>
    </source>
</evidence>
<accession>A0A1H1TK86</accession>
<dbReference type="GO" id="GO:0003700">
    <property type="term" value="F:DNA-binding transcription factor activity"/>
    <property type="evidence" value="ECO:0007669"/>
    <property type="project" value="InterPro"/>
</dbReference>
<dbReference type="GO" id="GO:0043565">
    <property type="term" value="F:sequence-specific DNA binding"/>
    <property type="evidence" value="ECO:0007669"/>
    <property type="project" value="TreeGrafter"/>
</dbReference>
<dbReference type="PROSITE" id="PS50931">
    <property type="entry name" value="HTH_LYSR"/>
    <property type="match status" value="1"/>
</dbReference>
<evidence type="ECO:0000313" key="6">
    <source>
        <dbReference type="EMBL" id="SDS60628.1"/>
    </source>
</evidence>
<dbReference type="SUPFAM" id="SSF53850">
    <property type="entry name" value="Periplasmic binding protein-like II"/>
    <property type="match status" value="1"/>
</dbReference>
<dbReference type="InterPro" id="IPR036388">
    <property type="entry name" value="WH-like_DNA-bd_sf"/>
</dbReference>
<evidence type="ECO:0000256" key="1">
    <source>
        <dbReference type="ARBA" id="ARBA00009437"/>
    </source>
</evidence>
<dbReference type="Gene3D" id="1.10.10.10">
    <property type="entry name" value="Winged helix-like DNA-binding domain superfamily/Winged helix DNA-binding domain"/>
    <property type="match status" value="1"/>
</dbReference>
<dbReference type="Proteomes" id="UP000243359">
    <property type="component" value="Chromosome I"/>
</dbReference>
<dbReference type="GO" id="GO:0006351">
    <property type="term" value="P:DNA-templated transcription"/>
    <property type="evidence" value="ECO:0007669"/>
    <property type="project" value="TreeGrafter"/>
</dbReference>
<dbReference type="Pfam" id="PF03466">
    <property type="entry name" value="LysR_substrate"/>
    <property type="match status" value="1"/>
</dbReference>
<dbReference type="Pfam" id="PF00126">
    <property type="entry name" value="HTH_1"/>
    <property type="match status" value="1"/>
</dbReference>
<dbReference type="InterPro" id="IPR000847">
    <property type="entry name" value="LysR_HTH_N"/>
</dbReference>